<dbReference type="GO" id="GO:0016020">
    <property type="term" value="C:membrane"/>
    <property type="evidence" value="ECO:0007669"/>
    <property type="project" value="TreeGrafter"/>
</dbReference>
<evidence type="ECO:0000256" key="1">
    <source>
        <dbReference type="ARBA" id="ARBA00010090"/>
    </source>
</evidence>
<reference evidence="3" key="2">
    <citation type="submission" date="2025-09" db="UniProtKB">
        <authorList>
            <consortium name="Ensembl"/>
        </authorList>
    </citation>
    <scope>IDENTIFICATION</scope>
</reference>
<proteinExistence type="inferred from homology"/>
<comment type="similarity">
    <text evidence="1">Belongs to the apolipoprotein L family.</text>
</comment>
<organism evidence="3 4">
    <name type="scientific">Gadus morhua</name>
    <name type="common">Atlantic cod</name>
    <dbReference type="NCBI Taxonomy" id="8049"/>
    <lineage>
        <taxon>Eukaryota</taxon>
        <taxon>Metazoa</taxon>
        <taxon>Chordata</taxon>
        <taxon>Craniata</taxon>
        <taxon>Vertebrata</taxon>
        <taxon>Euteleostomi</taxon>
        <taxon>Actinopterygii</taxon>
        <taxon>Neopterygii</taxon>
        <taxon>Teleostei</taxon>
        <taxon>Neoteleostei</taxon>
        <taxon>Acanthomorphata</taxon>
        <taxon>Zeiogadaria</taxon>
        <taxon>Gadariae</taxon>
        <taxon>Gadiformes</taxon>
        <taxon>Gadoidei</taxon>
        <taxon>Gadidae</taxon>
        <taxon>Gadus</taxon>
    </lineage>
</organism>
<dbReference type="Ensembl" id="ENSGMOT00000061278.1">
    <property type="protein sequence ID" value="ENSGMOP00000032456.1"/>
    <property type="gene ID" value="ENSGMOG00000026787.1"/>
</dbReference>
<keyword evidence="2" id="KW-0812">Transmembrane</keyword>
<dbReference type="GeneTree" id="ENSGT01030000234599"/>
<name>A0A8C5FF93_GADMO</name>
<sequence>MPEEDHIRRPNAEEMLQSYVSDTLDYFDTVTGAFCNENSKWRLERETELKLMRDIKERASRLNLGFLQVFQSKDIGKAFWEYICNLLFRGSKRKQLEKELATVLKNTLEGVEKLTCFLDAVEKLAATSLQVFTGGEEVVKLSGGISLESLEDIISAARLVRPLLLHFKRDAEVFFRLSLHNVAFFEAELERYIDTTEKICTMMDKSSQNLTLDVVQNISSHIDQLSDISECLPRMLQFLDEMEDCAVQLDRMSKGSKISTVAGSSMGAVGGVMTLVGLALAPVTAGVSLGLTMGGVGLRLASSVISLVTTVTETVVNEKQKMRAMKALQSFMKDAEKIQARLVEVINQMERKLGTDYWAIVKAIRSAIKTFVGFTSAFRKISKLFAKISTKNMMAVGIGLKVFSICWNIYTIYKESISLARGEQSEASKFIRAYVVLRRSEVDCWTRIHDSAGTGMK</sequence>
<evidence type="ECO:0000256" key="2">
    <source>
        <dbReference type="SAM" id="Phobius"/>
    </source>
</evidence>
<dbReference type="PANTHER" id="PTHR14096">
    <property type="entry name" value="APOLIPOPROTEIN L"/>
    <property type="match status" value="1"/>
</dbReference>
<keyword evidence="2" id="KW-0472">Membrane</keyword>
<feature type="transmembrane region" description="Helical" evidence="2">
    <location>
        <begin position="296"/>
        <end position="316"/>
    </location>
</feature>
<feature type="transmembrane region" description="Helical" evidence="2">
    <location>
        <begin position="261"/>
        <end position="284"/>
    </location>
</feature>
<dbReference type="Pfam" id="PF05461">
    <property type="entry name" value="ApoL"/>
    <property type="match status" value="1"/>
</dbReference>
<evidence type="ECO:0000313" key="3">
    <source>
        <dbReference type="Ensembl" id="ENSGMOP00000032456.1"/>
    </source>
</evidence>
<dbReference type="GO" id="GO:0006869">
    <property type="term" value="P:lipid transport"/>
    <property type="evidence" value="ECO:0007669"/>
    <property type="project" value="InterPro"/>
</dbReference>
<dbReference type="PANTHER" id="PTHR14096:SF57">
    <property type="entry name" value="APOLIPOPROTEIN L4"/>
    <property type="match status" value="1"/>
</dbReference>
<dbReference type="InterPro" id="IPR008405">
    <property type="entry name" value="ApoL"/>
</dbReference>
<evidence type="ECO:0000313" key="4">
    <source>
        <dbReference type="Proteomes" id="UP000694546"/>
    </source>
</evidence>
<keyword evidence="2" id="KW-1133">Transmembrane helix</keyword>
<dbReference type="AlphaFoldDB" id="A0A8C5FF93"/>
<keyword evidence="4" id="KW-1185">Reference proteome</keyword>
<dbReference type="Proteomes" id="UP000694546">
    <property type="component" value="Chromosome 2"/>
</dbReference>
<dbReference type="GO" id="GO:0008289">
    <property type="term" value="F:lipid binding"/>
    <property type="evidence" value="ECO:0007669"/>
    <property type="project" value="InterPro"/>
</dbReference>
<dbReference type="GO" id="GO:0005576">
    <property type="term" value="C:extracellular region"/>
    <property type="evidence" value="ECO:0007669"/>
    <property type="project" value="InterPro"/>
</dbReference>
<reference evidence="3" key="1">
    <citation type="submission" date="2025-08" db="UniProtKB">
        <authorList>
            <consortium name="Ensembl"/>
        </authorList>
    </citation>
    <scope>IDENTIFICATION</scope>
</reference>
<protein>
    <submittedName>
        <fullName evidence="3">Apolipoprotein L</fullName>
    </submittedName>
</protein>
<dbReference type="GO" id="GO:0042157">
    <property type="term" value="P:lipoprotein metabolic process"/>
    <property type="evidence" value="ECO:0007669"/>
    <property type="project" value="InterPro"/>
</dbReference>
<dbReference type="OMA" id="NFRMVFM"/>
<accession>A0A8C5FF93</accession>